<evidence type="ECO:0000256" key="5">
    <source>
        <dbReference type="ARBA" id="ARBA00023244"/>
    </source>
</evidence>
<dbReference type="InterPro" id="IPR003754">
    <property type="entry name" value="4pyrrol_synth_uPrphyn_synth"/>
</dbReference>
<dbReference type="GO" id="GO:0006782">
    <property type="term" value="P:protoporphyrinogen IX biosynthetic process"/>
    <property type="evidence" value="ECO:0007669"/>
    <property type="project" value="UniProtKB-UniRule"/>
</dbReference>
<evidence type="ECO:0000256" key="8">
    <source>
        <dbReference type="ARBA" id="ARBA00048617"/>
    </source>
</evidence>
<evidence type="ECO:0000256" key="2">
    <source>
        <dbReference type="ARBA" id="ARBA00008133"/>
    </source>
</evidence>
<dbReference type="SUPFAM" id="SSF69618">
    <property type="entry name" value="HemD-like"/>
    <property type="match status" value="1"/>
</dbReference>
<evidence type="ECO:0000256" key="7">
    <source>
        <dbReference type="ARBA" id="ARBA00040167"/>
    </source>
</evidence>
<protein>
    <recommendedName>
        <fullName evidence="7 9">Uroporphyrinogen-III synthase</fullName>
        <ecNumber evidence="3 9">4.2.1.75</ecNumber>
    </recommendedName>
</protein>
<comment type="catalytic activity">
    <reaction evidence="8 9">
        <text>hydroxymethylbilane = uroporphyrinogen III + H2O</text>
        <dbReference type="Rhea" id="RHEA:18965"/>
        <dbReference type="ChEBI" id="CHEBI:15377"/>
        <dbReference type="ChEBI" id="CHEBI:57308"/>
        <dbReference type="ChEBI" id="CHEBI:57845"/>
        <dbReference type="EC" id="4.2.1.75"/>
    </reaction>
</comment>
<reference evidence="11 12" key="2">
    <citation type="submission" date="2008-10" db="EMBL/GenBank/DDBJ databases">
        <title>Draft genome sequence of Anaerococcus hydrogenalis (DSM 7454).</title>
        <authorList>
            <person name="Sudarsanam P."/>
            <person name="Ley R."/>
            <person name="Guruge J."/>
            <person name="Turnbaugh P.J."/>
            <person name="Mahowald M."/>
            <person name="Liep D."/>
            <person name="Gordon J."/>
        </authorList>
    </citation>
    <scope>NUCLEOTIDE SEQUENCE [LARGE SCALE GENOMIC DNA]</scope>
    <source>
        <strain evidence="11 12">DSM 7454</strain>
    </source>
</reference>
<keyword evidence="4 9" id="KW-0456">Lyase</keyword>
<dbReference type="STRING" id="561177.ANHYDRO_00501"/>
<evidence type="ECO:0000259" key="10">
    <source>
        <dbReference type="Pfam" id="PF02602"/>
    </source>
</evidence>
<comment type="function">
    <text evidence="6 9">Catalyzes cyclization of the linear tetrapyrrole, hydroxymethylbilane, to the macrocyclic uroporphyrinogen III.</text>
</comment>
<accession>B6W7F5</accession>
<comment type="caution">
    <text evidence="11">The sequence shown here is derived from an EMBL/GenBank/DDBJ whole genome shotgun (WGS) entry which is preliminary data.</text>
</comment>
<dbReference type="eggNOG" id="COG1587">
    <property type="taxonomic scope" value="Bacteria"/>
</dbReference>
<dbReference type="GO" id="GO:0004852">
    <property type="term" value="F:uroporphyrinogen-III synthase activity"/>
    <property type="evidence" value="ECO:0007669"/>
    <property type="project" value="UniProtKB-UniRule"/>
</dbReference>
<comment type="similarity">
    <text evidence="2 9">Belongs to the uroporphyrinogen-III synthase family.</text>
</comment>
<dbReference type="Gene3D" id="3.40.50.10090">
    <property type="match status" value="1"/>
</dbReference>
<evidence type="ECO:0000256" key="4">
    <source>
        <dbReference type="ARBA" id="ARBA00023239"/>
    </source>
</evidence>
<reference evidence="11 12" key="1">
    <citation type="submission" date="2008-09" db="EMBL/GenBank/DDBJ databases">
        <authorList>
            <person name="Fulton L."/>
            <person name="Clifton S."/>
            <person name="Fulton B."/>
            <person name="Xu J."/>
            <person name="Minx P."/>
            <person name="Pepin K.H."/>
            <person name="Johnson M."/>
            <person name="Thiruvilangam P."/>
            <person name="Bhonagiri V."/>
            <person name="Nash W.E."/>
            <person name="Mardis E.R."/>
            <person name="Wilson R.K."/>
        </authorList>
    </citation>
    <scope>NUCLEOTIDE SEQUENCE [LARGE SCALE GENOMIC DNA]</scope>
    <source>
        <strain evidence="11 12">DSM 7454</strain>
    </source>
</reference>
<dbReference type="InterPro" id="IPR039793">
    <property type="entry name" value="UROS/Hem4"/>
</dbReference>
<dbReference type="AlphaFoldDB" id="B6W7F5"/>
<dbReference type="CDD" id="cd06578">
    <property type="entry name" value="HemD"/>
    <property type="match status" value="1"/>
</dbReference>
<dbReference type="EC" id="4.2.1.75" evidence="3 9"/>
<dbReference type="Proteomes" id="UP000005451">
    <property type="component" value="Unassembled WGS sequence"/>
</dbReference>
<dbReference type="PANTHER" id="PTHR38042">
    <property type="entry name" value="UROPORPHYRINOGEN-III SYNTHASE, CHLOROPLASTIC"/>
    <property type="match status" value="1"/>
</dbReference>
<name>B6W7F5_9FIRM</name>
<comment type="pathway">
    <text evidence="1 9">Porphyrin-containing compound metabolism; protoporphyrin-IX biosynthesis; coproporphyrinogen-III from 5-aminolevulinate: step 3/4.</text>
</comment>
<keyword evidence="5 9" id="KW-0627">Porphyrin biosynthesis</keyword>
<evidence type="ECO:0000313" key="12">
    <source>
        <dbReference type="Proteomes" id="UP000005451"/>
    </source>
</evidence>
<evidence type="ECO:0000256" key="9">
    <source>
        <dbReference type="RuleBase" id="RU366031"/>
    </source>
</evidence>
<evidence type="ECO:0000256" key="6">
    <source>
        <dbReference type="ARBA" id="ARBA00037589"/>
    </source>
</evidence>
<evidence type="ECO:0000256" key="3">
    <source>
        <dbReference type="ARBA" id="ARBA00013109"/>
    </source>
</evidence>
<organism evidence="11 12">
    <name type="scientific">Anaerococcus hydrogenalis DSM 7454</name>
    <dbReference type="NCBI Taxonomy" id="561177"/>
    <lineage>
        <taxon>Bacteria</taxon>
        <taxon>Bacillati</taxon>
        <taxon>Bacillota</taxon>
        <taxon>Tissierellia</taxon>
        <taxon>Tissierellales</taxon>
        <taxon>Peptoniphilaceae</taxon>
        <taxon>Anaerococcus</taxon>
    </lineage>
</organism>
<dbReference type="Pfam" id="PF02602">
    <property type="entry name" value="HEM4"/>
    <property type="match status" value="1"/>
</dbReference>
<evidence type="ECO:0000313" key="11">
    <source>
        <dbReference type="EMBL" id="EEB36698.1"/>
    </source>
</evidence>
<dbReference type="InterPro" id="IPR036108">
    <property type="entry name" value="4pyrrol_syn_uPrphyn_synt_sf"/>
</dbReference>
<gene>
    <name evidence="11" type="ORF">ANHYDRO_00501</name>
</gene>
<dbReference type="PANTHER" id="PTHR38042:SF1">
    <property type="entry name" value="UROPORPHYRINOGEN-III SYNTHASE, CHLOROPLASTIC"/>
    <property type="match status" value="1"/>
</dbReference>
<feature type="domain" description="Tetrapyrrole biosynthesis uroporphyrinogen III synthase" evidence="10">
    <location>
        <begin position="2"/>
        <end position="131"/>
    </location>
</feature>
<dbReference type="GO" id="GO:0006780">
    <property type="term" value="P:uroporphyrinogen III biosynthetic process"/>
    <property type="evidence" value="ECO:0007669"/>
    <property type="project" value="UniProtKB-UniRule"/>
</dbReference>
<dbReference type="EMBL" id="ABXA01000012">
    <property type="protein sequence ID" value="EEB36698.1"/>
    <property type="molecule type" value="Genomic_DNA"/>
</dbReference>
<evidence type="ECO:0000256" key="1">
    <source>
        <dbReference type="ARBA" id="ARBA00004772"/>
    </source>
</evidence>
<sequence length="142" mass="16374">MKVHIVPRNFVGENLLDQMAKYVKKGDKIFFPHSNLSRKKIIEGLGKMGDLDEIEIYDNIRAEKEDIDLDFDGVVFTSSSCVNNFVEIYGKEPLKNTKIYSIGQITSQTIKNYGLEVYKESKKQSVDSLIERIVEDYENEKN</sequence>
<proteinExistence type="inferred from homology"/>